<dbReference type="FunFam" id="3.40.50.1220:FF:000001">
    <property type="entry name" value="Electron transfer flavoprotein, alpha subunit"/>
    <property type="match status" value="1"/>
</dbReference>
<dbReference type="PANTHER" id="PTHR43153:SF1">
    <property type="entry name" value="ELECTRON TRANSFER FLAVOPROTEIN SUBUNIT ALPHA, MITOCHONDRIAL"/>
    <property type="match status" value="1"/>
</dbReference>
<sequence>MSEPVKVKMPRGKARVIAGKCIACGARCQSVCPINGVEMSEQGEPLIETEKCIGCVKCVKACPAGALEMFYTPEELAIIASFEKHGGEEIDEEELERRRKVAAYKGVWVFVEQNDGEAAKVSWELTGAGRELADTLGVPLSAVIIGSDVHHLADTAFSYGADQAYLINDPVFRQYRTEPFLAAMCHLIEKHKPEVVLMGATGMGRDLAGAVATRVKTGLTADCTGLGIDAKGNLMQTRPAFGGNIMATIMCDRFRPQMATVRPHVMPMPQQRQGATGTTIPESCAIPESSVFTRVLEVITDKGGKDKVDVAGAEFIVSGGRGVMAKENFTLLEDLAEELGGVVGGSRSAVDAGWLSQDRQVGQTGKTVRPKIYIACGISGAIQHLVGMQDSDVIVAINRDPEAPIFEVATFGIVGDLFEVVPALTAGVREMKQHRS</sequence>
<dbReference type="KEGG" id="gem:GM21_2132"/>
<dbReference type="OrthoDB" id="9770286at2"/>
<dbReference type="PROSITE" id="PS00198">
    <property type="entry name" value="4FE4S_FER_1"/>
    <property type="match status" value="1"/>
</dbReference>
<keyword evidence="8" id="KW-0411">Iron-sulfur</keyword>
<evidence type="ECO:0000256" key="9">
    <source>
        <dbReference type="ARBA" id="ARBA00025649"/>
    </source>
</evidence>
<keyword evidence="3" id="KW-0285">Flavoprotein</keyword>
<dbReference type="GO" id="GO:0051536">
    <property type="term" value="F:iron-sulfur cluster binding"/>
    <property type="evidence" value="ECO:0007669"/>
    <property type="project" value="UniProtKB-KW"/>
</dbReference>
<dbReference type="InterPro" id="IPR033947">
    <property type="entry name" value="ETF_alpha_N"/>
</dbReference>
<dbReference type="PROSITE" id="PS00696">
    <property type="entry name" value="ETF_ALPHA"/>
    <property type="match status" value="1"/>
</dbReference>
<gene>
    <name evidence="13" type="ordered locus">GM21_2132</name>
</gene>
<dbReference type="InterPro" id="IPR014729">
    <property type="entry name" value="Rossmann-like_a/b/a_fold"/>
</dbReference>
<keyword evidence="2" id="KW-0813">Transport</keyword>
<dbReference type="CDD" id="cd01715">
    <property type="entry name" value="ETF_alpha"/>
    <property type="match status" value="1"/>
</dbReference>
<dbReference type="GO" id="GO:0050660">
    <property type="term" value="F:flavin adenine dinucleotide binding"/>
    <property type="evidence" value="ECO:0007669"/>
    <property type="project" value="InterPro"/>
</dbReference>
<evidence type="ECO:0000256" key="5">
    <source>
        <dbReference type="ARBA" id="ARBA00022827"/>
    </source>
</evidence>
<dbReference type="SMART" id="SM00893">
    <property type="entry name" value="ETF"/>
    <property type="match status" value="1"/>
</dbReference>
<dbReference type="Gene3D" id="3.40.50.1220">
    <property type="entry name" value="TPP-binding domain"/>
    <property type="match status" value="1"/>
</dbReference>
<feature type="domain" description="4Fe-4S ferredoxin-type" evidence="12">
    <location>
        <begin position="43"/>
        <end position="72"/>
    </location>
</feature>
<dbReference type="GO" id="GO:0033539">
    <property type="term" value="P:fatty acid beta-oxidation using acyl-CoA dehydrogenase"/>
    <property type="evidence" value="ECO:0007669"/>
    <property type="project" value="TreeGrafter"/>
</dbReference>
<evidence type="ECO:0000256" key="2">
    <source>
        <dbReference type="ARBA" id="ARBA00022448"/>
    </source>
</evidence>
<dbReference type="eggNOG" id="COG2025">
    <property type="taxonomic scope" value="Bacteria"/>
</dbReference>
<dbReference type="PANTHER" id="PTHR43153">
    <property type="entry name" value="ELECTRON TRANSFER FLAVOPROTEIN ALPHA"/>
    <property type="match status" value="1"/>
</dbReference>
<dbReference type="InterPro" id="IPR018206">
    <property type="entry name" value="ETF_asu_C_CS"/>
</dbReference>
<keyword evidence="7" id="KW-0408">Iron</keyword>
<dbReference type="EMBL" id="CP001661">
    <property type="protein sequence ID" value="ACT18184.1"/>
    <property type="molecule type" value="Genomic_DNA"/>
</dbReference>
<dbReference type="InterPro" id="IPR029035">
    <property type="entry name" value="DHS-like_NAD/FAD-binding_dom"/>
</dbReference>
<evidence type="ECO:0000256" key="7">
    <source>
        <dbReference type="ARBA" id="ARBA00023004"/>
    </source>
</evidence>
<dbReference type="AlphaFoldDB" id="C6E989"/>
<dbReference type="Pfam" id="PF00766">
    <property type="entry name" value="ETF_alpha"/>
    <property type="match status" value="1"/>
</dbReference>
<dbReference type="Gene3D" id="3.40.50.620">
    <property type="entry name" value="HUPs"/>
    <property type="match status" value="1"/>
</dbReference>
<comment type="function">
    <text evidence="9">The electron transfer flavoprotein serves as a specific electron acceptor for other dehydrogenases. It transfers the electrons to the main respiratory chain via ETF-ubiquinone oxidoreductase (ETF dehydrogenase).</text>
</comment>
<dbReference type="InterPro" id="IPR017896">
    <property type="entry name" value="4Fe4S_Fe-S-bd"/>
</dbReference>
<name>C6E989_GEOSM</name>
<evidence type="ECO:0000259" key="12">
    <source>
        <dbReference type="PROSITE" id="PS51379"/>
    </source>
</evidence>
<dbReference type="HOGENOM" id="CLU_034178_1_1_7"/>
<evidence type="ECO:0000313" key="13">
    <source>
        <dbReference type="EMBL" id="ACT18184.1"/>
    </source>
</evidence>
<accession>C6E989</accession>
<dbReference type="PROSITE" id="PS51379">
    <property type="entry name" value="4FE4S_FER_2"/>
    <property type="match status" value="2"/>
</dbReference>
<dbReference type="InterPro" id="IPR014730">
    <property type="entry name" value="ETF_a/b_N"/>
</dbReference>
<evidence type="ECO:0000256" key="6">
    <source>
        <dbReference type="ARBA" id="ARBA00022982"/>
    </source>
</evidence>
<dbReference type="STRING" id="443144.GM21_2132"/>
<organism evidence="13">
    <name type="scientific">Geobacter sp. (strain M21)</name>
    <dbReference type="NCBI Taxonomy" id="443144"/>
    <lineage>
        <taxon>Bacteria</taxon>
        <taxon>Pseudomonadati</taxon>
        <taxon>Thermodesulfobacteriota</taxon>
        <taxon>Desulfuromonadia</taxon>
        <taxon>Geobacterales</taxon>
        <taxon>Geobacteraceae</taxon>
        <taxon>Geobacter</taxon>
    </lineage>
</organism>
<protein>
    <recommendedName>
        <fullName evidence="10">Electron transfer flavoprotein subunit alpha</fullName>
    </recommendedName>
    <alternativeName>
        <fullName evidence="11">Electron transfer flavoprotein large subunit</fullName>
    </alternativeName>
</protein>
<dbReference type="SUPFAM" id="SSF54862">
    <property type="entry name" value="4Fe-4S ferredoxins"/>
    <property type="match status" value="1"/>
</dbReference>
<dbReference type="InterPro" id="IPR017900">
    <property type="entry name" value="4Fe4S_Fe_S_CS"/>
</dbReference>
<dbReference type="InterPro" id="IPR001308">
    <property type="entry name" value="ETF_a/FixB"/>
</dbReference>
<reference evidence="13" key="1">
    <citation type="submission" date="2009-07" db="EMBL/GenBank/DDBJ databases">
        <title>Complete sequence of Geobacter sp. M21.</title>
        <authorList>
            <consortium name="US DOE Joint Genome Institute"/>
            <person name="Lucas S."/>
            <person name="Copeland A."/>
            <person name="Lapidus A."/>
            <person name="Glavina del Rio T."/>
            <person name="Dalin E."/>
            <person name="Tice H."/>
            <person name="Bruce D."/>
            <person name="Goodwin L."/>
            <person name="Pitluck S."/>
            <person name="Saunders E."/>
            <person name="Brettin T."/>
            <person name="Detter J.C."/>
            <person name="Han C."/>
            <person name="Larimer F."/>
            <person name="Land M."/>
            <person name="Hauser L."/>
            <person name="Kyrpides N."/>
            <person name="Ovchinnikova G."/>
            <person name="Lovley D."/>
        </authorList>
    </citation>
    <scope>NUCLEOTIDE SEQUENCE [LARGE SCALE GENOMIC DNA]</scope>
    <source>
        <strain evidence="13">M21</strain>
    </source>
</reference>
<dbReference type="Pfam" id="PF13187">
    <property type="entry name" value="Fer4_9"/>
    <property type="match status" value="1"/>
</dbReference>
<evidence type="ECO:0000256" key="8">
    <source>
        <dbReference type="ARBA" id="ARBA00023014"/>
    </source>
</evidence>
<dbReference type="Gene3D" id="3.30.70.20">
    <property type="match status" value="1"/>
</dbReference>
<evidence type="ECO:0000256" key="11">
    <source>
        <dbReference type="ARBA" id="ARBA00079299"/>
    </source>
</evidence>
<dbReference type="Pfam" id="PF01012">
    <property type="entry name" value="ETF"/>
    <property type="match status" value="1"/>
</dbReference>
<comment type="similarity">
    <text evidence="1">Belongs to the ETF alpha-subunit/FixB family.</text>
</comment>
<proteinExistence type="inferred from homology"/>
<dbReference type="SUPFAM" id="SSF52402">
    <property type="entry name" value="Adenine nucleotide alpha hydrolases-like"/>
    <property type="match status" value="1"/>
</dbReference>
<dbReference type="InterPro" id="IPR014731">
    <property type="entry name" value="ETF_asu_C"/>
</dbReference>
<evidence type="ECO:0000256" key="10">
    <source>
        <dbReference type="ARBA" id="ARBA00068674"/>
    </source>
</evidence>
<dbReference type="GO" id="GO:0009055">
    <property type="term" value="F:electron transfer activity"/>
    <property type="evidence" value="ECO:0007669"/>
    <property type="project" value="InterPro"/>
</dbReference>
<evidence type="ECO:0000256" key="3">
    <source>
        <dbReference type="ARBA" id="ARBA00022630"/>
    </source>
</evidence>
<dbReference type="GO" id="GO:0046872">
    <property type="term" value="F:metal ion binding"/>
    <property type="evidence" value="ECO:0007669"/>
    <property type="project" value="UniProtKB-KW"/>
</dbReference>
<evidence type="ECO:0000256" key="4">
    <source>
        <dbReference type="ARBA" id="ARBA00022723"/>
    </source>
</evidence>
<keyword evidence="4" id="KW-0479">Metal-binding</keyword>
<feature type="domain" description="4Fe-4S ferredoxin-type" evidence="12">
    <location>
        <begin position="12"/>
        <end position="42"/>
    </location>
</feature>
<keyword evidence="5" id="KW-0274">FAD</keyword>
<evidence type="ECO:0000256" key="1">
    <source>
        <dbReference type="ARBA" id="ARBA00005817"/>
    </source>
</evidence>
<keyword evidence="6" id="KW-0249">Electron transport</keyword>
<dbReference type="SUPFAM" id="SSF52467">
    <property type="entry name" value="DHS-like NAD/FAD-binding domain"/>
    <property type="match status" value="1"/>
</dbReference>